<feature type="domain" description="Tyrosine-protein phosphatase" evidence="1">
    <location>
        <begin position="1"/>
        <end position="85"/>
    </location>
</feature>
<comment type="caution">
    <text evidence="2">The sequence shown here is derived from an EMBL/GenBank/DDBJ whole genome shotgun (WGS) entry which is preliminary data.</text>
</comment>
<dbReference type="EMBL" id="CAJOBJ010042441">
    <property type="protein sequence ID" value="CAF4333369.1"/>
    <property type="molecule type" value="Genomic_DNA"/>
</dbReference>
<dbReference type="SUPFAM" id="SSF52799">
    <property type="entry name" value="(Phosphotyrosine protein) phosphatases II"/>
    <property type="match status" value="1"/>
</dbReference>
<dbReference type="InterPro" id="IPR029021">
    <property type="entry name" value="Prot-tyrosine_phosphatase-like"/>
</dbReference>
<dbReference type="AlphaFoldDB" id="A0A8S2SLC2"/>
<dbReference type="PANTHER" id="PTHR45706">
    <property type="entry name" value="TYROSINE-PROTEIN PHOSPHATASE"/>
    <property type="match status" value="1"/>
</dbReference>
<dbReference type="InterPro" id="IPR000242">
    <property type="entry name" value="PTP_cat"/>
</dbReference>
<evidence type="ECO:0000313" key="2">
    <source>
        <dbReference type="EMBL" id="CAF4207699.1"/>
    </source>
</evidence>
<sequence>TLERQKDGFTFEIARSQDNYYHNRYKDVLPYDQTRVILKTNSENDYINANYINMPINSTDIINRYIATQGPLPMTCEPFWRMIWE</sequence>
<dbReference type="Proteomes" id="UP000681967">
    <property type="component" value="Unassembled WGS sequence"/>
</dbReference>
<evidence type="ECO:0000313" key="4">
    <source>
        <dbReference type="Proteomes" id="UP000681967"/>
    </source>
</evidence>
<dbReference type="PRINTS" id="PR00700">
    <property type="entry name" value="PRTYPHPHTASE"/>
</dbReference>
<proteinExistence type="predicted"/>
<feature type="non-terminal residue" evidence="2">
    <location>
        <position position="85"/>
    </location>
</feature>
<dbReference type="PROSITE" id="PS50055">
    <property type="entry name" value="TYR_PHOSPHATASE_PTP"/>
    <property type="match status" value="1"/>
</dbReference>
<dbReference type="PANTHER" id="PTHR45706:SF4">
    <property type="entry name" value="TYROSINE-PROTEIN PHOSPHATASE"/>
    <property type="match status" value="1"/>
</dbReference>
<evidence type="ECO:0000259" key="1">
    <source>
        <dbReference type="PROSITE" id="PS50055"/>
    </source>
</evidence>
<dbReference type="Gene3D" id="3.90.190.10">
    <property type="entry name" value="Protein tyrosine phosphatase superfamily"/>
    <property type="match status" value="1"/>
</dbReference>
<feature type="non-terminal residue" evidence="2">
    <location>
        <position position="1"/>
    </location>
</feature>
<dbReference type="Pfam" id="PF00102">
    <property type="entry name" value="Y_phosphatase"/>
    <property type="match status" value="1"/>
</dbReference>
<evidence type="ECO:0000313" key="3">
    <source>
        <dbReference type="EMBL" id="CAF4333369.1"/>
    </source>
</evidence>
<dbReference type="GO" id="GO:0004725">
    <property type="term" value="F:protein tyrosine phosphatase activity"/>
    <property type="evidence" value="ECO:0007669"/>
    <property type="project" value="InterPro"/>
</dbReference>
<accession>A0A8S2SLC2</accession>
<gene>
    <name evidence="2" type="ORF">BYL167_LOCUS23900</name>
    <name evidence="3" type="ORF">GIL414_LOCUS27226</name>
</gene>
<dbReference type="EMBL" id="CAJOBH010018718">
    <property type="protein sequence ID" value="CAF4207699.1"/>
    <property type="molecule type" value="Genomic_DNA"/>
</dbReference>
<reference evidence="2" key="1">
    <citation type="submission" date="2021-02" db="EMBL/GenBank/DDBJ databases">
        <authorList>
            <person name="Nowell W R."/>
        </authorList>
    </citation>
    <scope>NUCLEOTIDE SEQUENCE</scope>
</reference>
<protein>
    <recommendedName>
        <fullName evidence="1">Tyrosine-protein phosphatase domain-containing protein</fullName>
    </recommendedName>
</protein>
<organism evidence="2 4">
    <name type="scientific">Rotaria magnacalcarata</name>
    <dbReference type="NCBI Taxonomy" id="392030"/>
    <lineage>
        <taxon>Eukaryota</taxon>
        <taxon>Metazoa</taxon>
        <taxon>Spiralia</taxon>
        <taxon>Gnathifera</taxon>
        <taxon>Rotifera</taxon>
        <taxon>Eurotatoria</taxon>
        <taxon>Bdelloidea</taxon>
        <taxon>Philodinida</taxon>
        <taxon>Philodinidae</taxon>
        <taxon>Rotaria</taxon>
    </lineage>
</organism>
<dbReference type="Proteomes" id="UP000681720">
    <property type="component" value="Unassembled WGS sequence"/>
</dbReference>
<name>A0A8S2SLC2_9BILA</name>